<dbReference type="RefSeq" id="WP_269945618.1">
    <property type="nucleotide sequence ID" value="NZ_JAKMUU010000001.1"/>
</dbReference>
<evidence type="ECO:0000313" key="5">
    <source>
        <dbReference type="Proteomes" id="UP001146430"/>
    </source>
</evidence>
<dbReference type="Proteomes" id="UP001185631">
    <property type="component" value="Unassembled WGS sequence"/>
</dbReference>
<protein>
    <recommendedName>
        <fullName evidence="7">Membrane protein YkvI</fullName>
    </recommendedName>
</protein>
<dbReference type="AlphaFoldDB" id="A0A9X3RRQ7"/>
<feature type="region of interest" description="Disordered" evidence="1">
    <location>
        <begin position="415"/>
        <end position="460"/>
    </location>
</feature>
<feature type="transmembrane region" description="Helical" evidence="2">
    <location>
        <begin position="139"/>
        <end position="161"/>
    </location>
</feature>
<feature type="transmembrane region" description="Helical" evidence="2">
    <location>
        <begin position="113"/>
        <end position="132"/>
    </location>
</feature>
<feature type="transmembrane region" description="Helical" evidence="2">
    <location>
        <begin position="298"/>
        <end position="317"/>
    </location>
</feature>
<keyword evidence="2" id="KW-0472">Membrane</keyword>
<reference evidence="3" key="1">
    <citation type="submission" date="2022-02" db="EMBL/GenBank/DDBJ databases">
        <title>Corynebacterium sp. from urogenital microbiome.</title>
        <authorList>
            <person name="Cappelli E.A."/>
            <person name="Ribeiro T.G."/>
            <person name="Peixe L."/>
        </authorList>
    </citation>
    <scope>NUCLEOTIDE SEQUENCE</scope>
    <source>
        <strain evidence="3">C8Ua_181</strain>
    </source>
</reference>
<proteinExistence type="predicted"/>
<dbReference type="EMBL" id="JAKMUU010000001">
    <property type="protein sequence ID" value="MCZ9306409.1"/>
    <property type="molecule type" value="Genomic_DNA"/>
</dbReference>
<dbReference type="PANTHER" id="PTHR37814">
    <property type="entry name" value="CONSERVED MEMBRANE PROTEIN"/>
    <property type="match status" value="1"/>
</dbReference>
<feature type="transmembrane region" description="Helical" evidence="2">
    <location>
        <begin position="192"/>
        <end position="211"/>
    </location>
</feature>
<dbReference type="Proteomes" id="UP001146430">
    <property type="component" value="Unassembled WGS sequence"/>
</dbReference>
<evidence type="ECO:0000313" key="6">
    <source>
        <dbReference type="Proteomes" id="UP001185631"/>
    </source>
</evidence>
<accession>A0A9X3RRQ7</accession>
<evidence type="ECO:0000313" key="4">
    <source>
        <dbReference type="EMBL" id="MDV2424022.1"/>
    </source>
</evidence>
<dbReference type="EMBL" id="JAVBID010000006">
    <property type="protein sequence ID" value="MDV2424022.1"/>
    <property type="molecule type" value="Genomic_DNA"/>
</dbReference>
<sequence>MFKRSFGIAMAFIGVLAGASFASGREALQYFVAFGNWGIVGAVCTAIAMMVSGITILQMGSYHRAKEHTSVFEAVSTPIVSKLLDFGTLTCLFCIGFAMFAGAGTNLNQQWGWPVWIGAIIMLILTLLTGLLDVDKVTIAIGAITPLIIALLTIGTLYTVFTASPDWSHLNEQAQQIPTTLPNWWVSALNNMGLNVIVVVSMTIVIGGNFLDAKEVGYGGIMGGLCFLFLLAVLVGGLYISIGPVTEAEMPTLEMITQIHPWLGIPMAVAIYGMIYNTSIGMFYAFAKRLTRSKPQNFYKVYCISVLIGFVLSFIGFGNLIGWVYPILGYMGIAMMCIIGYAWVKNRKELESESELRRRARELLQKRFEGEETLSEAEMRELVSIARNSSIPESEFITEIMTEVDAEDPHLQIHDGKLHSLITGKPRPKRRRTTVDDHTPPHPPHESHQETTTPKLEKEL</sequence>
<feature type="compositionally biased region" description="Basic and acidic residues" evidence="1">
    <location>
        <begin position="433"/>
        <end position="460"/>
    </location>
</feature>
<dbReference type="InterPro" id="IPR038728">
    <property type="entry name" value="YkvI-like"/>
</dbReference>
<feature type="transmembrane region" description="Helical" evidence="2">
    <location>
        <begin position="262"/>
        <end position="286"/>
    </location>
</feature>
<organism evidence="3 5">
    <name type="scientific">Corynebacterium curieae</name>
    <dbReference type="NCBI Taxonomy" id="2913500"/>
    <lineage>
        <taxon>Bacteria</taxon>
        <taxon>Bacillati</taxon>
        <taxon>Actinomycetota</taxon>
        <taxon>Actinomycetes</taxon>
        <taxon>Mycobacteriales</taxon>
        <taxon>Corynebacteriaceae</taxon>
        <taxon>Corynebacterium</taxon>
    </lineage>
</organism>
<keyword evidence="6" id="KW-1185">Reference proteome</keyword>
<feature type="transmembrane region" description="Helical" evidence="2">
    <location>
        <begin position="83"/>
        <end position="101"/>
    </location>
</feature>
<evidence type="ECO:0000256" key="2">
    <source>
        <dbReference type="SAM" id="Phobius"/>
    </source>
</evidence>
<evidence type="ECO:0008006" key="7">
    <source>
        <dbReference type="Google" id="ProtNLM"/>
    </source>
</evidence>
<feature type="transmembrane region" description="Helical" evidence="2">
    <location>
        <begin position="323"/>
        <end position="344"/>
    </location>
</feature>
<feature type="transmembrane region" description="Helical" evidence="2">
    <location>
        <begin position="38"/>
        <end position="62"/>
    </location>
</feature>
<gene>
    <name evidence="3" type="ORF">L8V01_02770</name>
    <name evidence="4" type="ORF">RAE13_06300</name>
</gene>
<keyword evidence="2" id="KW-1133">Transmembrane helix</keyword>
<evidence type="ECO:0000313" key="3">
    <source>
        <dbReference type="EMBL" id="MCZ9306409.1"/>
    </source>
</evidence>
<evidence type="ECO:0000256" key="1">
    <source>
        <dbReference type="SAM" id="MobiDB-lite"/>
    </source>
</evidence>
<keyword evidence="2" id="KW-0812">Transmembrane</keyword>
<comment type="caution">
    <text evidence="3">The sequence shown here is derived from an EMBL/GenBank/DDBJ whole genome shotgun (WGS) entry which is preliminary data.</text>
</comment>
<reference evidence="4 6" key="2">
    <citation type="submission" date="2023-08" db="EMBL/GenBank/DDBJ databases">
        <title>Genomic characterization of the C. tuberculostearicum species complex, a ubiquitous member of the human skin microbiome.</title>
        <authorList>
            <person name="Ahmed N."/>
            <person name="Deming C."/>
            <person name="Conlan S."/>
            <person name="Segre J."/>
        </authorList>
    </citation>
    <scope>NUCLEOTIDE SEQUENCE [LARGE SCALE GENOMIC DNA]</scope>
    <source>
        <strain evidence="4 6">CTNIH19</strain>
    </source>
</reference>
<feature type="transmembrane region" description="Helical" evidence="2">
    <location>
        <begin position="218"/>
        <end position="242"/>
    </location>
</feature>
<name>A0A9X3RRQ7_9CORY</name>
<dbReference type="PANTHER" id="PTHR37814:SF1">
    <property type="entry name" value="MEMBRANE PROTEIN"/>
    <property type="match status" value="1"/>
</dbReference>